<dbReference type="PANTHER" id="PTHR23135:SF4">
    <property type="entry name" value="UDP-N-ACETYLMURAMOYL-L-ALANYL-D-GLUTAMATE--2,6-DIAMINOPIMELATE LIGASE MURE HOMOLOG, CHLOROPLASTIC"/>
    <property type="match status" value="1"/>
</dbReference>
<dbReference type="InterPro" id="IPR036615">
    <property type="entry name" value="Mur_ligase_C_dom_sf"/>
</dbReference>
<dbReference type="PANTHER" id="PTHR23135">
    <property type="entry name" value="MUR LIGASE FAMILY MEMBER"/>
    <property type="match status" value="1"/>
</dbReference>
<dbReference type="NCBIfam" id="TIGR01085">
    <property type="entry name" value="murE"/>
    <property type="match status" value="1"/>
</dbReference>
<comment type="similarity">
    <text evidence="1">Belongs to the MurCDEF family. MurE subfamily.</text>
</comment>
<dbReference type="HAMAP" id="MF_00208">
    <property type="entry name" value="MurE"/>
    <property type="match status" value="1"/>
</dbReference>
<feature type="domain" description="Mur ligase C-terminal" evidence="3">
    <location>
        <begin position="320"/>
        <end position="449"/>
    </location>
</feature>
<dbReference type="Pfam" id="PF08245">
    <property type="entry name" value="Mur_ligase_M"/>
    <property type="match status" value="1"/>
</dbReference>
<dbReference type="SUPFAM" id="SSF53623">
    <property type="entry name" value="MurD-like peptide ligases, catalytic domain"/>
    <property type="match status" value="1"/>
</dbReference>
<reference evidence="6" key="1">
    <citation type="submission" date="2020-05" db="EMBL/GenBank/DDBJ databases">
        <authorList>
            <person name="Chiriac C."/>
            <person name="Salcher M."/>
            <person name="Ghai R."/>
            <person name="Kavagutti S V."/>
        </authorList>
    </citation>
    <scope>NUCLEOTIDE SEQUENCE</scope>
</reference>
<name>A0A6J7RH03_9ZZZZ</name>
<dbReference type="Gene3D" id="3.90.190.20">
    <property type="entry name" value="Mur ligase, C-terminal domain"/>
    <property type="match status" value="1"/>
</dbReference>
<dbReference type="AlphaFoldDB" id="A0A6J7RH03"/>
<accession>A0A6J7RH03</accession>
<evidence type="ECO:0000313" key="5">
    <source>
        <dbReference type="EMBL" id="CAB4883086.1"/>
    </source>
</evidence>
<evidence type="ECO:0000259" key="4">
    <source>
        <dbReference type="Pfam" id="PF08245"/>
    </source>
</evidence>
<dbReference type="InterPro" id="IPR035911">
    <property type="entry name" value="MurE/MurF_N"/>
</dbReference>
<dbReference type="Gene3D" id="3.40.1190.10">
    <property type="entry name" value="Mur-like, catalytic domain"/>
    <property type="match status" value="1"/>
</dbReference>
<dbReference type="InterPro" id="IPR005761">
    <property type="entry name" value="UDP-N-AcMur-Glu-dNH2Pim_ligase"/>
</dbReference>
<dbReference type="InterPro" id="IPR013221">
    <property type="entry name" value="Mur_ligase_cen"/>
</dbReference>
<dbReference type="GO" id="GO:0005737">
    <property type="term" value="C:cytoplasm"/>
    <property type="evidence" value="ECO:0007669"/>
    <property type="project" value="InterPro"/>
</dbReference>
<evidence type="ECO:0000313" key="6">
    <source>
        <dbReference type="EMBL" id="CAB5027838.1"/>
    </source>
</evidence>
<evidence type="ECO:0000259" key="2">
    <source>
        <dbReference type="Pfam" id="PF01225"/>
    </source>
</evidence>
<dbReference type="SUPFAM" id="SSF63418">
    <property type="entry name" value="MurE/MurF N-terminal domain"/>
    <property type="match status" value="1"/>
</dbReference>
<dbReference type="NCBIfam" id="NF001126">
    <property type="entry name" value="PRK00139.1-4"/>
    <property type="match status" value="1"/>
</dbReference>
<evidence type="ECO:0000256" key="1">
    <source>
        <dbReference type="ARBA" id="ARBA00005898"/>
    </source>
</evidence>
<dbReference type="GO" id="GO:0005524">
    <property type="term" value="F:ATP binding"/>
    <property type="evidence" value="ECO:0007669"/>
    <property type="project" value="InterPro"/>
</dbReference>
<gene>
    <name evidence="5" type="ORF">UFOPK3427_01720</name>
    <name evidence="6" type="ORF">UFOPK4112_01359</name>
</gene>
<dbReference type="GO" id="GO:0008360">
    <property type="term" value="P:regulation of cell shape"/>
    <property type="evidence" value="ECO:0007669"/>
    <property type="project" value="InterPro"/>
</dbReference>
<proteinExistence type="inferred from homology"/>
<dbReference type="EMBL" id="CAFBPM010000014">
    <property type="protein sequence ID" value="CAB5027838.1"/>
    <property type="molecule type" value="Genomic_DNA"/>
</dbReference>
<dbReference type="GO" id="GO:0016881">
    <property type="term" value="F:acid-amino acid ligase activity"/>
    <property type="evidence" value="ECO:0007669"/>
    <property type="project" value="InterPro"/>
</dbReference>
<feature type="domain" description="Mur ligase central" evidence="4">
    <location>
        <begin position="112"/>
        <end position="297"/>
    </location>
</feature>
<dbReference type="Pfam" id="PF01225">
    <property type="entry name" value="Mur_ligase"/>
    <property type="match status" value="1"/>
</dbReference>
<dbReference type="InterPro" id="IPR036565">
    <property type="entry name" value="Mur-like_cat_sf"/>
</dbReference>
<dbReference type="EMBL" id="CAFBLT010000003">
    <property type="protein sequence ID" value="CAB4883086.1"/>
    <property type="molecule type" value="Genomic_DNA"/>
</dbReference>
<dbReference type="Pfam" id="PF02875">
    <property type="entry name" value="Mur_ligase_C"/>
    <property type="match status" value="1"/>
</dbReference>
<sequence>MRLDELIVAYPSAVKVRGEDDAIIESVEIDSRLVGSGSLFCCISGTNDDGHRFIAQALDGGAVGILTEHVHGIELGDAFEIRVPEGSARDASAIFSAAIAGNPARRLRMVGITGTNGKTTVAHLLGEILSGAGFDARVIGTLTGARTTPPAPELHRMLQEAVAHAESEQKPGAVAMEVSSHALDQGRVSGIEFDVCVFTNLSHDHLDYHGTMEQYFEAKARLFDPSHCSTAVIWVDSSYGRQLASRSLANVVEVSSDSVTQIDSSLTGSTFLWRGKETSLGLVGRVNVINAALALEAAVALGVDSDVAREGLRGVGPIQGRMELVSDQGVAPSVIVDYAHTPDALEGLLSEARRLVSAAGKVILVFGCGGERDQQKRPLMGDVASNGADVVIVTTDNPRGEDPAGISSAIIAGASSGAVVREEPDRRRAIKQAIEMAGPDDVVLVAGKGHESTQIIGLVEAPFDDRVVAREILAERNTAC</sequence>
<dbReference type="InterPro" id="IPR004101">
    <property type="entry name" value="Mur_ligase_C"/>
</dbReference>
<feature type="domain" description="Mur ligase N-terminal catalytic" evidence="2">
    <location>
        <begin position="24"/>
        <end position="74"/>
    </location>
</feature>
<dbReference type="InterPro" id="IPR000713">
    <property type="entry name" value="Mur_ligase_N"/>
</dbReference>
<organism evidence="6">
    <name type="scientific">freshwater metagenome</name>
    <dbReference type="NCBI Taxonomy" id="449393"/>
    <lineage>
        <taxon>unclassified sequences</taxon>
        <taxon>metagenomes</taxon>
        <taxon>ecological metagenomes</taxon>
    </lineage>
</organism>
<evidence type="ECO:0000259" key="3">
    <source>
        <dbReference type="Pfam" id="PF02875"/>
    </source>
</evidence>
<dbReference type="SUPFAM" id="SSF53244">
    <property type="entry name" value="MurD-like peptide ligases, peptide-binding domain"/>
    <property type="match status" value="1"/>
</dbReference>
<dbReference type="GO" id="GO:0051301">
    <property type="term" value="P:cell division"/>
    <property type="evidence" value="ECO:0007669"/>
    <property type="project" value="InterPro"/>
</dbReference>
<protein>
    <submittedName>
        <fullName evidence="6">Unannotated protein</fullName>
    </submittedName>
</protein>
<dbReference type="Gene3D" id="3.40.1390.10">
    <property type="entry name" value="MurE/MurF, N-terminal domain"/>
    <property type="match status" value="1"/>
</dbReference>